<keyword evidence="1" id="KW-0812">Transmembrane</keyword>
<organism evidence="2 3">
    <name type="scientific">Ramlibacter cellulosilyticus</name>
    <dbReference type="NCBI Taxonomy" id="2764187"/>
    <lineage>
        <taxon>Bacteria</taxon>
        <taxon>Pseudomonadati</taxon>
        <taxon>Pseudomonadota</taxon>
        <taxon>Betaproteobacteria</taxon>
        <taxon>Burkholderiales</taxon>
        <taxon>Comamonadaceae</taxon>
        <taxon>Ramlibacter</taxon>
    </lineage>
</organism>
<dbReference type="Proteomes" id="UP000608513">
    <property type="component" value="Unassembled WGS sequence"/>
</dbReference>
<feature type="transmembrane region" description="Helical" evidence="1">
    <location>
        <begin position="90"/>
        <end position="111"/>
    </location>
</feature>
<evidence type="ECO:0000313" key="3">
    <source>
        <dbReference type="Proteomes" id="UP000608513"/>
    </source>
</evidence>
<keyword evidence="1" id="KW-1133">Transmembrane helix</keyword>
<evidence type="ECO:0000256" key="1">
    <source>
        <dbReference type="SAM" id="Phobius"/>
    </source>
</evidence>
<proteinExistence type="predicted"/>
<sequence>MRETDTTRWVLRREGWLVCLAGTLAFVAIPLWLGYLGISWDALNHHIYLGWTAEHPRFDRDYVAAAYQSYQFPYLYWPFYKLAMSGVSGATAGMVLALLHALAIPPVWLIARATIPGEDMFAAGMRTIAVALAFMSGLVLSLFDTTANDLLASIPLLWAYALALQPIADPKASALRGAVLSGALAGVALAFKLSNGFLVVALPVLWLWTGGSLPARAGRCIVAGCALLAGFVACYGYWGWQLWTHFGNPMYPLYDGVFEPMRAFLGWQP</sequence>
<keyword evidence="1" id="KW-0472">Membrane</keyword>
<evidence type="ECO:0008006" key="4">
    <source>
        <dbReference type="Google" id="ProtNLM"/>
    </source>
</evidence>
<name>A0A923MQ50_9BURK</name>
<feature type="transmembrane region" description="Helical" evidence="1">
    <location>
        <begin position="180"/>
        <end position="208"/>
    </location>
</feature>
<evidence type="ECO:0000313" key="2">
    <source>
        <dbReference type="EMBL" id="MBC5782793.1"/>
    </source>
</evidence>
<reference evidence="2" key="1">
    <citation type="submission" date="2020-08" db="EMBL/GenBank/DDBJ databases">
        <title>Ramlibacter sp. USB13 16S ribosomal RNA gene genome sequencing and assembly.</title>
        <authorList>
            <person name="Kang M."/>
        </authorList>
    </citation>
    <scope>NUCLEOTIDE SEQUENCE</scope>
    <source>
        <strain evidence="2">USB13</strain>
    </source>
</reference>
<dbReference type="AlphaFoldDB" id="A0A923MQ50"/>
<protein>
    <recommendedName>
        <fullName evidence="4">DUF2029 domain-containing protein</fullName>
    </recommendedName>
</protein>
<keyword evidence="3" id="KW-1185">Reference proteome</keyword>
<comment type="caution">
    <text evidence="2">The sequence shown here is derived from an EMBL/GenBank/DDBJ whole genome shotgun (WGS) entry which is preliminary data.</text>
</comment>
<feature type="transmembrane region" description="Helical" evidence="1">
    <location>
        <begin position="123"/>
        <end position="143"/>
    </location>
</feature>
<dbReference type="RefSeq" id="WP_187075540.1">
    <property type="nucleotide sequence ID" value="NZ_JACORT010000002.1"/>
</dbReference>
<accession>A0A923MQ50</accession>
<dbReference type="EMBL" id="JACORT010000002">
    <property type="protein sequence ID" value="MBC5782793.1"/>
    <property type="molecule type" value="Genomic_DNA"/>
</dbReference>
<feature type="transmembrane region" description="Helical" evidence="1">
    <location>
        <begin position="15"/>
        <end position="38"/>
    </location>
</feature>
<feature type="transmembrane region" description="Helical" evidence="1">
    <location>
        <begin position="220"/>
        <end position="240"/>
    </location>
</feature>
<gene>
    <name evidence="2" type="ORF">H8N03_07530</name>
</gene>